<proteinExistence type="predicted"/>
<feature type="compositionally biased region" description="Polar residues" evidence="2">
    <location>
        <begin position="144"/>
        <end position="155"/>
    </location>
</feature>
<dbReference type="AlphaFoldDB" id="Q01M33"/>
<sequence>MHSDLHKASKALNDNKLAKIASLQDEVARLKKKNAILRKRLAPGGLRIRSMPRKSTTTPMCIQLVHRNPSPPPPALEPLPRFVPPSPPTPPLPSPTPAPAPSPTPALTFAPVSASVSNGSGGWLFATSSNSSGSSSFEPDSYDTYLSDSRSCSEH</sequence>
<name>Q01M33_ORYSA</name>
<accession>Q01M33</accession>
<reference evidence="3" key="2">
    <citation type="submission" date="2004-10" db="EMBL/GenBank/DDBJ databases">
        <title>Chromosome-wide comparison between domesticated rice subspecies indica and japonica.</title>
        <authorList>
            <person name="Han B."/>
        </authorList>
    </citation>
    <scope>NUCLEOTIDE SEQUENCE</scope>
</reference>
<evidence type="ECO:0000256" key="1">
    <source>
        <dbReference type="SAM" id="Coils"/>
    </source>
</evidence>
<dbReference type="CDD" id="cd14686">
    <property type="entry name" value="bZIP"/>
    <property type="match status" value="1"/>
</dbReference>
<feature type="compositionally biased region" description="Pro residues" evidence="2">
    <location>
        <begin position="69"/>
        <end position="104"/>
    </location>
</feature>
<protein>
    <submittedName>
        <fullName evidence="3">OSIGBa0130O15.6 protein</fullName>
    </submittedName>
</protein>
<feature type="region of interest" description="Disordered" evidence="2">
    <location>
        <begin position="63"/>
        <end position="155"/>
    </location>
</feature>
<keyword evidence="1" id="KW-0175">Coiled coil</keyword>
<gene>
    <name evidence="3" type="primary">OSIGBa0130O15.6</name>
</gene>
<evidence type="ECO:0000256" key="2">
    <source>
        <dbReference type="SAM" id="MobiDB-lite"/>
    </source>
</evidence>
<feature type="coiled-coil region" evidence="1">
    <location>
        <begin position="13"/>
        <end position="40"/>
    </location>
</feature>
<reference evidence="3" key="1">
    <citation type="journal article" date="2002" name="Nature">
        <title>Sequence and analysis of rice chromosome 4.</title>
        <authorList>
            <person name="Feng Q."/>
            <person name="Zhang Y."/>
            <person name="Hao P."/>
            <person name="Wang S."/>
            <person name="Fu G."/>
            <person name="Huang Y."/>
            <person name="Li Y."/>
            <person name="Zhu J."/>
            <person name="Liu Y."/>
            <person name="Hu X."/>
            <person name="Jia P."/>
            <person name="Zhang Y."/>
            <person name="Zhao Q."/>
            <person name="Ying K."/>
            <person name="Yu S."/>
            <person name="Tang Y."/>
            <person name="Weng Q."/>
            <person name="Zhang L."/>
            <person name="Lu Y."/>
            <person name="Mu J."/>
            <person name="Lu Y."/>
            <person name="Zhang L.S."/>
            <person name="Yu Z."/>
            <person name="Fan D."/>
            <person name="Liu X."/>
            <person name="Lu T."/>
            <person name="Li C."/>
            <person name="Wu Y."/>
            <person name="Sun T."/>
            <person name="Lei H."/>
            <person name="Li T."/>
            <person name="Hu H."/>
            <person name="Guan J."/>
            <person name="Wu M."/>
            <person name="Zhang R."/>
            <person name="Zhou B."/>
            <person name="Chen Z."/>
            <person name="Chen L."/>
            <person name="Jin Z."/>
            <person name="Wang R."/>
            <person name="Yin H."/>
            <person name="Cai Z."/>
            <person name="Ren S."/>
            <person name="Lv G."/>
            <person name="Gu W."/>
            <person name="Zhu G."/>
            <person name="Tu Y."/>
            <person name="Jia J."/>
            <person name="Zhang Y."/>
            <person name="Chen J."/>
            <person name="Kang H."/>
            <person name="Chen X."/>
            <person name="Shao C."/>
            <person name="Sun Y."/>
            <person name="Hu Q."/>
            <person name="Zhang X."/>
            <person name="Zhang W."/>
            <person name="Wang L."/>
            <person name="Ding C."/>
            <person name="Sheng H."/>
            <person name="Gu J."/>
            <person name="Chen S."/>
            <person name="Ni L."/>
            <person name="Zhu F."/>
            <person name="Chen W."/>
            <person name="Lan L."/>
            <person name="Lai Y."/>
            <person name="Cheng Z."/>
            <person name="Gu M."/>
            <person name="Jiang J."/>
            <person name="Li J."/>
            <person name="Hong G."/>
            <person name="Xue Y."/>
            <person name="Han B."/>
        </authorList>
    </citation>
    <scope>NUCLEOTIDE SEQUENCE</scope>
</reference>
<dbReference type="EMBL" id="CR855066">
    <property type="protein sequence ID" value="CAH66182.1"/>
    <property type="molecule type" value="Genomic_DNA"/>
</dbReference>
<evidence type="ECO:0000313" key="3">
    <source>
        <dbReference type="EMBL" id="CAH66182.1"/>
    </source>
</evidence>
<organism evidence="3">
    <name type="scientific">Oryza sativa</name>
    <name type="common">Rice</name>
    <dbReference type="NCBI Taxonomy" id="4530"/>
    <lineage>
        <taxon>Eukaryota</taxon>
        <taxon>Viridiplantae</taxon>
        <taxon>Streptophyta</taxon>
        <taxon>Embryophyta</taxon>
        <taxon>Tracheophyta</taxon>
        <taxon>Spermatophyta</taxon>
        <taxon>Magnoliopsida</taxon>
        <taxon>Liliopsida</taxon>
        <taxon>Poales</taxon>
        <taxon>Poaceae</taxon>
        <taxon>BOP clade</taxon>
        <taxon>Oryzoideae</taxon>
        <taxon>Oryzeae</taxon>
        <taxon>Oryzinae</taxon>
        <taxon>Oryza</taxon>
    </lineage>
</organism>